<dbReference type="PANTHER" id="PTHR30419:SF8">
    <property type="entry name" value="NITROGEN ASSIMILATION TRANSCRIPTIONAL ACTIVATOR-RELATED"/>
    <property type="match status" value="1"/>
</dbReference>
<dbReference type="Pfam" id="PF00126">
    <property type="entry name" value="HTH_1"/>
    <property type="match status" value="1"/>
</dbReference>
<evidence type="ECO:0000313" key="6">
    <source>
        <dbReference type="EMBL" id="PLC52326.1"/>
    </source>
</evidence>
<dbReference type="GO" id="GO:0003677">
    <property type="term" value="F:DNA binding"/>
    <property type="evidence" value="ECO:0007669"/>
    <property type="project" value="UniProtKB-KW"/>
</dbReference>
<evidence type="ECO:0000313" key="7">
    <source>
        <dbReference type="Proteomes" id="UP000234328"/>
    </source>
</evidence>
<dbReference type="Pfam" id="PF03466">
    <property type="entry name" value="LysR_substrate"/>
    <property type="match status" value="1"/>
</dbReference>
<evidence type="ECO:0000256" key="2">
    <source>
        <dbReference type="ARBA" id="ARBA00023015"/>
    </source>
</evidence>
<dbReference type="InterPro" id="IPR005119">
    <property type="entry name" value="LysR_subst-bd"/>
</dbReference>
<dbReference type="InterPro" id="IPR050950">
    <property type="entry name" value="HTH-type_LysR_regulators"/>
</dbReference>
<sequence length="314" mass="35277">MDIRSLRYFVETTRLNSFTHAAASLQVTQSTISKMIRQLEDEIGEPLLLRESRQFTLTDTGRVVYERAKDVLGAMRQLTTEVRETQALSRGTLHVGVPPMINLLFTQVLKTFRTKYPDIVLALHENTGQEIERQVAAGTLEIGMSILPTNPDLGLRAVEVASHAVWAVGEHGAFKQKNTIRLDALADMPLVLLKDDFALTRRLRHEFRQVGFEPKIAAQSSQWDWTLAMARAGMGVALLPEPFISNLNQDNLAVARIAEPDIPWQVAHIWNGRYLSHAARAWIDICEQVLGGHWLDTSDQWPSEGTTPRLSRAP</sequence>
<dbReference type="PANTHER" id="PTHR30419">
    <property type="entry name" value="HTH-TYPE TRANSCRIPTIONAL REGULATOR YBHD"/>
    <property type="match status" value="1"/>
</dbReference>
<keyword evidence="4" id="KW-0804">Transcription</keyword>
<dbReference type="FunFam" id="1.10.10.10:FF:000001">
    <property type="entry name" value="LysR family transcriptional regulator"/>
    <property type="match status" value="1"/>
</dbReference>
<keyword evidence="7" id="KW-1185">Reference proteome</keyword>
<feature type="domain" description="HTH lysR-type" evidence="5">
    <location>
        <begin position="1"/>
        <end position="58"/>
    </location>
</feature>
<dbReference type="PRINTS" id="PR00039">
    <property type="entry name" value="HTHLYSR"/>
</dbReference>
<dbReference type="Proteomes" id="UP000234328">
    <property type="component" value="Unassembled WGS sequence"/>
</dbReference>
<organism evidence="6 7">
    <name type="scientific">Pollutimonas nitritireducens</name>
    <dbReference type="NCBI Taxonomy" id="2045209"/>
    <lineage>
        <taxon>Bacteria</taxon>
        <taxon>Pseudomonadati</taxon>
        <taxon>Pseudomonadota</taxon>
        <taxon>Betaproteobacteria</taxon>
        <taxon>Burkholderiales</taxon>
        <taxon>Alcaligenaceae</taxon>
        <taxon>Pollutimonas</taxon>
    </lineage>
</organism>
<keyword evidence="2" id="KW-0805">Transcription regulation</keyword>
<dbReference type="RefSeq" id="WP_102071598.1">
    <property type="nucleotide sequence ID" value="NZ_PDNV01000014.1"/>
</dbReference>
<dbReference type="PROSITE" id="PS50931">
    <property type="entry name" value="HTH_LYSR"/>
    <property type="match status" value="1"/>
</dbReference>
<evidence type="ECO:0000259" key="5">
    <source>
        <dbReference type="PROSITE" id="PS50931"/>
    </source>
</evidence>
<evidence type="ECO:0000256" key="4">
    <source>
        <dbReference type="ARBA" id="ARBA00023163"/>
    </source>
</evidence>
<dbReference type="OrthoDB" id="5671700at2"/>
<gene>
    <name evidence="6" type="ORF">CR155_18940</name>
</gene>
<evidence type="ECO:0000256" key="3">
    <source>
        <dbReference type="ARBA" id="ARBA00023125"/>
    </source>
</evidence>
<reference evidence="6 7" key="1">
    <citation type="submission" date="2017-10" db="EMBL/GenBank/DDBJ databases">
        <title>Two draft genome sequences of Pusillimonas sp. strains isolated from a nitrate- and radionuclide-contaminated groundwater in Russia.</title>
        <authorList>
            <person name="Grouzdev D.S."/>
            <person name="Tourova T.P."/>
            <person name="Goeva M.A."/>
            <person name="Babich T.L."/>
            <person name="Sokolova D.S."/>
            <person name="Abdullin R."/>
            <person name="Poltaraus A.B."/>
            <person name="Toshchakov S.V."/>
            <person name="Nazina T.N."/>
        </authorList>
    </citation>
    <scope>NUCLEOTIDE SEQUENCE [LARGE SCALE GENOMIC DNA]</scope>
    <source>
        <strain evidence="6 7">JR1/69-2-13</strain>
    </source>
</reference>
<dbReference type="Gene3D" id="3.40.190.290">
    <property type="match status" value="1"/>
</dbReference>
<dbReference type="GO" id="GO:0005829">
    <property type="term" value="C:cytosol"/>
    <property type="evidence" value="ECO:0007669"/>
    <property type="project" value="TreeGrafter"/>
</dbReference>
<dbReference type="AlphaFoldDB" id="A0A2N4UBC7"/>
<dbReference type="Gene3D" id="1.10.10.10">
    <property type="entry name" value="Winged helix-like DNA-binding domain superfamily/Winged helix DNA-binding domain"/>
    <property type="match status" value="1"/>
</dbReference>
<dbReference type="SUPFAM" id="SSF46785">
    <property type="entry name" value="Winged helix' DNA-binding domain"/>
    <property type="match status" value="1"/>
</dbReference>
<dbReference type="InterPro" id="IPR036388">
    <property type="entry name" value="WH-like_DNA-bd_sf"/>
</dbReference>
<comment type="similarity">
    <text evidence="1">Belongs to the LysR transcriptional regulatory family.</text>
</comment>
<dbReference type="InterPro" id="IPR000847">
    <property type="entry name" value="LysR_HTH_N"/>
</dbReference>
<protein>
    <submittedName>
        <fullName evidence="6">LysR family transcriptional regulator</fullName>
    </submittedName>
</protein>
<keyword evidence="3" id="KW-0238">DNA-binding</keyword>
<proteinExistence type="inferred from homology"/>
<dbReference type="InterPro" id="IPR036390">
    <property type="entry name" value="WH_DNA-bd_sf"/>
</dbReference>
<evidence type="ECO:0000256" key="1">
    <source>
        <dbReference type="ARBA" id="ARBA00009437"/>
    </source>
</evidence>
<dbReference type="SUPFAM" id="SSF53850">
    <property type="entry name" value="Periplasmic binding protein-like II"/>
    <property type="match status" value="1"/>
</dbReference>
<dbReference type="EMBL" id="PDNV01000014">
    <property type="protein sequence ID" value="PLC52326.1"/>
    <property type="molecule type" value="Genomic_DNA"/>
</dbReference>
<comment type="caution">
    <text evidence="6">The sequence shown here is derived from an EMBL/GenBank/DDBJ whole genome shotgun (WGS) entry which is preliminary data.</text>
</comment>
<name>A0A2N4UBC7_9BURK</name>
<dbReference type="GO" id="GO:0003700">
    <property type="term" value="F:DNA-binding transcription factor activity"/>
    <property type="evidence" value="ECO:0007669"/>
    <property type="project" value="InterPro"/>
</dbReference>
<accession>A0A2N4UBC7</accession>